<evidence type="ECO:0000256" key="2">
    <source>
        <dbReference type="ARBA" id="ARBA00009525"/>
    </source>
</evidence>
<gene>
    <name evidence="10" type="ORF">CDD81_7018</name>
</gene>
<name>A0A2C5YFZ7_9HYPO</name>
<dbReference type="InterPro" id="IPR018325">
    <property type="entry name" value="Rad4/PNGase_transGLS-fold"/>
</dbReference>
<keyword evidence="3" id="KW-0227">DNA damage</keyword>
<evidence type="ECO:0000313" key="10">
    <source>
        <dbReference type="EMBL" id="PHH66543.1"/>
    </source>
</evidence>
<evidence type="ECO:0000256" key="6">
    <source>
        <dbReference type="SAM" id="MobiDB-lite"/>
    </source>
</evidence>
<proteinExistence type="inferred from homology"/>
<dbReference type="Gene3D" id="3.30.70.2460">
    <property type="entry name" value="Rad4, beta-hairpin domain BHD3"/>
    <property type="match status" value="1"/>
</dbReference>
<keyword evidence="11" id="KW-1185">Reference proteome</keyword>
<feature type="compositionally biased region" description="Acidic residues" evidence="6">
    <location>
        <begin position="94"/>
        <end position="104"/>
    </location>
</feature>
<dbReference type="PANTHER" id="PTHR12135">
    <property type="entry name" value="DNA REPAIR PROTEIN XP-C / RAD4"/>
    <property type="match status" value="1"/>
</dbReference>
<dbReference type="GO" id="GO:0003684">
    <property type="term" value="F:damaged DNA binding"/>
    <property type="evidence" value="ECO:0007669"/>
    <property type="project" value="InterPro"/>
</dbReference>
<feature type="compositionally biased region" description="Low complexity" evidence="6">
    <location>
        <begin position="349"/>
        <end position="373"/>
    </location>
</feature>
<evidence type="ECO:0000259" key="8">
    <source>
        <dbReference type="SMART" id="SM01031"/>
    </source>
</evidence>
<dbReference type="InterPro" id="IPR042488">
    <property type="entry name" value="Rad4_BHD3_sf"/>
</dbReference>
<feature type="compositionally biased region" description="Acidic residues" evidence="6">
    <location>
        <begin position="69"/>
        <end position="80"/>
    </location>
</feature>
<dbReference type="PANTHER" id="PTHR12135:SF0">
    <property type="entry name" value="DNA REPAIR PROTEIN COMPLEMENTING XP-C CELLS"/>
    <property type="match status" value="1"/>
</dbReference>
<dbReference type="GO" id="GO:0071942">
    <property type="term" value="C:XPC complex"/>
    <property type="evidence" value="ECO:0007669"/>
    <property type="project" value="TreeGrafter"/>
</dbReference>
<organism evidence="10 11">
    <name type="scientific">Ophiocordyceps australis</name>
    <dbReference type="NCBI Taxonomy" id="1399860"/>
    <lineage>
        <taxon>Eukaryota</taxon>
        <taxon>Fungi</taxon>
        <taxon>Dikarya</taxon>
        <taxon>Ascomycota</taxon>
        <taxon>Pezizomycotina</taxon>
        <taxon>Sordariomycetes</taxon>
        <taxon>Hypocreomycetidae</taxon>
        <taxon>Hypocreales</taxon>
        <taxon>Ophiocordycipitaceae</taxon>
        <taxon>Ophiocordyceps</taxon>
    </lineage>
</organism>
<dbReference type="GO" id="GO:0006289">
    <property type="term" value="P:nucleotide-excision repair"/>
    <property type="evidence" value="ECO:0007669"/>
    <property type="project" value="InterPro"/>
</dbReference>
<dbReference type="InterPro" id="IPR018327">
    <property type="entry name" value="BHD_2"/>
</dbReference>
<dbReference type="Pfam" id="PF03835">
    <property type="entry name" value="Rad4"/>
    <property type="match status" value="1"/>
</dbReference>
<comment type="similarity">
    <text evidence="2">Belongs to the XPC family.</text>
</comment>
<dbReference type="Gene3D" id="3.90.260.10">
    <property type="entry name" value="Transglutaminase-like"/>
    <property type="match status" value="1"/>
</dbReference>
<evidence type="ECO:0000259" key="7">
    <source>
        <dbReference type="SMART" id="SM01030"/>
    </source>
</evidence>
<dbReference type="InterPro" id="IPR018326">
    <property type="entry name" value="Rad4_beta-hairpin_dom1"/>
</dbReference>
<dbReference type="EMBL" id="NJET01000007">
    <property type="protein sequence ID" value="PHH66543.1"/>
    <property type="molecule type" value="Genomic_DNA"/>
</dbReference>
<feature type="domain" description="Rad4 beta-hairpin" evidence="9">
    <location>
        <begin position="637"/>
        <end position="711"/>
    </location>
</feature>
<dbReference type="STRING" id="1399860.A0A2C5YFZ7"/>
<keyword evidence="5" id="KW-0539">Nucleus</keyword>
<evidence type="ECO:0000259" key="9">
    <source>
        <dbReference type="SMART" id="SM01032"/>
    </source>
</evidence>
<comment type="subcellular location">
    <subcellularLocation>
        <location evidence="1">Nucleus</location>
    </subcellularLocation>
</comment>
<evidence type="ECO:0000256" key="4">
    <source>
        <dbReference type="ARBA" id="ARBA00023204"/>
    </source>
</evidence>
<dbReference type="InterPro" id="IPR036985">
    <property type="entry name" value="Transglutaminase-like_sf"/>
</dbReference>
<dbReference type="SMART" id="SM01030">
    <property type="entry name" value="BHD_1"/>
    <property type="match status" value="1"/>
</dbReference>
<dbReference type="OrthoDB" id="300780at2759"/>
<feature type="region of interest" description="Disordered" evidence="6">
    <location>
        <begin position="1"/>
        <end position="106"/>
    </location>
</feature>
<dbReference type="SMART" id="SM01032">
    <property type="entry name" value="BHD_3"/>
    <property type="match status" value="1"/>
</dbReference>
<dbReference type="SUPFAM" id="SSF54001">
    <property type="entry name" value="Cysteine proteinases"/>
    <property type="match status" value="1"/>
</dbReference>
<reference evidence="10 11" key="1">
    <citation type="submission" date="2017-06" db="EMBL/GenBank/DDBJ databases">
        <title>Ant-infecting Ophiocordyceps genomes reveal a high diversity of potential behavioral manipulation genes and a possible major role for enterotoxins.</title>
        <authorList>
            <person name="De Bekker C."/>
            <person name="Evans H.C."/>
            <person name="Brachmann A."/>
            <person name="Hughes D.P."/>
        </authorList>
    </citation>
    <scope>NUCLEOTIDE SEQUENCE [LARGE SCALE GENOMIC DNA]</scope>
    <source>
        <strain evidence="10 11">Map64</strain>
    </source>
</reference>
<dbReference type="InterPro" id="IPR018328">
    <property type="entry name" value="Rad4_beta-hairpin_dom3"/>
</dbReference>
<dbReference type="InterPro" id="IPR038765">
    <property type="entry name" value="Papain-like_cys_pep_sf"/>
</dbReference>
<keyword evidence="4" id="KW-0234">DNA repair</keyword>
<feature type="domain" description="Rad4 beta-hairpin" evidence="7">
    <location>
        <begin position="516"/>
        <end position="574"/>
    </location>
</feature>
<evidence type="ECO:0000256" key="1">
    <source>
        <dbReference type="ARBA" id="ARBA00004123"/>
    </source>
</evidence>
<dbReference type="GO" id="GO:0000111">
    <property type="term" value="C:nucleotide-excision repair factor 2 complex"/>
    <property type="evidence" value="ECO:0007669"/>
    <property type="project" value="TreeGrafter"/>
</dbReference>
<evidence type="ECO:0008006" key="12">
    <source>
        <dbReference type="Google" id="ProtNLM"/>
    </source>
</evidence>
<dbReference type="GO" id="GO:0003697">
    <property type="term" value="F:single-stranded DNA binding"/>
    <property type="evidence" value="ECO:0007669"/>
    <property type="project" value="TreeGrafter"/>
</dbReference>
<dbReference type="InterPro" id="IPR004583">
    <property type="entry name" value="DNA_repair_Rad4"/>
</dbReference>
<protein>
    <recommendedName>
        <fullName evidence="12">Rad4 beta-hairpin domain-containing protein</fullName>
    </recommendedName>
</protein>
<dbReference type="Gene3D" id="2.20.20.110">
    <property type="entry name" value="Rad4, beta-hairpin domain BHD1"/>
    <property type="match status" value="1"/>
</dbReference>
<sequence>MVRSRRPRNAADEGNIYQQMLVEAGVSTPERDLPARPLKRRRGGLHTPSTISSDPHVGKHDDTASSSGGDDDNESIEFEDVPLPRPTLQTLDRDSDDEADDEQDQDLHFEDVPLPRLSDATPDHHGAALLQLNLSAQQASATSVKRGGQRRKPLTKEERMQRVDLHKAHLVCLLAHVARRNYWCNDVEAQEDLVHLVDEKTASSLTPPRHLSQFTQTEKLKHGLRQTLNLWKSRYAMTEKGLGHVHLLKDYEPPSAMDSCFDRASFREAAKKLQGSRDLGAQLYCALLRAVGVRARLVCSLQPLALISGAQGQDERQDEAPASGSSRAAKAQEAVSRYQGLAEKVKSDSSSPTSGARAASRSAALSRLGNARAPATKPSAHTSSPTLRRQLDRPVKLHESAFPVYWVEVLDIGHQKWQPVDAVVLGSMWNTKVFEPPITDKANCLSYVVAFEADGRAKDVTRRYAKAYAAKTRKLRVESATDDGQTWWEGVMKLFKAKRPSDLDQIEDGELANAEAREPMPRNLQDFKKHPVYALERHLRRNEVLVEGAAVCGTVGASGSRGVLDKIYRRKDVRIARSADKWYRLGREVKANEIAAKWLPTKPRDGGVEGGGGGARPIYTIDQTDMFQAPPVLNGQVPKNKFGNIDLYVASMLPRGGAYIGGQDGSRAALLLGIDYAPALTGFQFQGRHGTAVLDGVVVAAEYKEAVEAVMAGLAQLREEASRESRMAQVLAKWRRLMVGLRIRERIWSGVDAAERQEAEGRQMDDDDDDDYGAGGWLAAE</sequence>
<feature type="compositionally biased region" description="Basic and acidic residues" evidence="6">
    <location>
        <begin position="755"/>
        <end position="764"/>
    </location>
</feature>
<feature type="region of interest" description="Disordered" evidence="6">
    <location>
        <begin position="755"/>
        <end position="781"/>
    </location>
</feature>
<evidence type="ECO:0000256" key="5">
    <source>
        <dbReference type="ARBA" id="ARBA00023242"/>
    </source>
</evidence>
<evidence type="ECO:0000313" key="11">
    <source>
        <dbReference type="Proteomes" id="UP000226192"/>
    </source>
</evidence>
<dbReference type="GO" id="GO:0006298">
    <property type="term" value="P:mismatch repair"/>
    <property type="evidence" value="ECO:0007669"/>
    <property type="project" value="TreeGrafter"/>
</dbReference>
<accession>A0A2C5YFZ7</accession>
<feature type="region of interest" description="Disordered" evidence="6">
    <location>
        <begin position="311"/>
        <end position="392"/>
    </location>
</feature>
<dbReference type="Pfam" id="PF10405">
    <property type="entry name" value="BHD_3"/>
    <property type="match status" value="1"/>
</dbReference>
<dbReference type="Pfam" id="PF10403">
    <property type="entry name" value="BHD_1"/>
    <property type="match status" value="1"/>
</dbReference>
<evidence type="ECO:0000256" key="3">
    <source>
        <dbReference type="ARBA" id="ARBA00022763"/>
    </source>
</evidence>
<dbReference type="AlphaFoldDB" id="A0A2C5YFZ7"/>
<dbReference type="Proteomes" id="UP000226192">
    <property type="component" value="Unassembled WGS sequence"/>
</dbReference>
<feature type="domain" description="Rad4 beta-hairpin" evidence="8">
    <location>
        <begin position="576"/>
        <end position="630"/>
    </location>
</feature>
<dbReference type="SMART" id="SM01031">
    <property type="entry name" value="BHD_2"/>
    <property type="match status" value="1"/>
</dbReference>
<dbReference type="Pfam" id="PF10404">
    <property type="entry name" value="BHD_2"/>
    <property type="match status" value="1"/>
</dbReference>
<dbReference type="GO" id="GO:0005737">
    <property type="term" value="C:cytoplasm"/>
    <property type="evidence" value="ECO:0007669"/>
    <property type="project" value="TreeGrafter"/>
</dbReference>
<comment type="caution">
    <text evidence="10">The sequence shown here is derived from an EMBL/GenBank/DDBJ whole genome shotgun (WGS) entry which is preliminary data.</text>
</comment>